<dbReference type="RefSeq" id="WP_105053556.1">
    <property type="nucleotide sequence ID" value="NZ_BMYG01000009.1"/>
</dbReference>
<feature type="coiled-coil region" evidence="10">
    <location>
        <begin position="336"/>
        <end position="363"/>
    </location>
</feature>
<evidence type="ECO:0000256" key="1">
    <source>
        <dbReference type="ARBA" id="ARBA00003618"/>
    </source>
</evidence>
<dbReference type="GO" id="GO:0005524">
    <property type="term" value="F:ATP binding"/>
    <property type="evidence" value="ECO:0007669"/>
    <property type="project" value="UniProtKB-KW"/>
</dbReference>
<keyword evidence="13" id="KW-1185">Reference proteome</keyword>
<dbReference type="Gene3D" id="3.40.50.300">
    <property type="entry name" value="P-loop containing nucleotide triphosphate hydrolases"/>
    <property type="match status" value="2"/>
</dbReference>
<dbReference type="NCBIfam" id="NF008121">
    <property type="entry name" value="PRK10869.1"/>
    <property type="match status" value="1"/>
</dbReference>
<keyword evidence="6" id="KW-0067">ATP-binding</keyword>
<name>A0A2S7UYM1_9GAMM</name>
<dbReference type="PIRSF" id="PIRSF003128">
    <property type="entry name" value="RecN"/>
    <property type="match status" value="1"/>
</dbReference>
<dbReference type="PANTHER" id="PTHR11059">
    <property type="entry name" value="DNA REPAIR PROTEIN RECN"/>
    <property type="match status" value="1"/>
</dbReference>
<comment type="caution">
    <text evidence="12">The sequence shown here is derived from an EMBL/GenBank/DDBJ whole genome shotgun (WGS) entry which is preliminary data.</text>
</comment>
<dbReference type="NCBIfam" id="TIGR00634">
    <property type="entry name" value="recN"/>
    <property type="match status" value="1"/>
</dbReference>
<dbReference type="InterPro" id="IPR003395">
    <property type="entry name" value="RecF/RecN/SMC_N"/>
</dbReference>
<dbReference type="Pfam" id="PF02463">
    <property type="entry name" value="SMC_N"/>
    <property type="match status" value="1"/>
</dbReference>
<evidence type="ECO:0000256" key="9">
    <source>
        <dbReference type="PIRNR" id="PIRNR003128"/>
    </source>
</evidence>
<dbReference type="GO" id="GO:0043590">
    <property type="term" value="C:bacterial nucleoid"/>
    <property type="evidence" value="ECO:0007669"/>
    <property type="project" value="TreeGrafter"/>
</dbReference>
<dbReference type="FunFam" id="3.40.50.300:FF:000356">
    <property type="entry name" value="DNA repair protein RecN"/>
    <property type="match status" value="1"/>
</dbReference>
<evidence type="ECO:0000313" key="12">
    <source>
        <dbReference type="EMBL" id="PQJ55033.1"/>
    </source>
</evidence>
<evidence type="ECO:0000256" key="5">
    <source>
        <dbReference type="ARBA" id="ARBA00022763"/>
    </source>
</evidence>
<dbReference type="EMBL" id="MSCH01000003">
    <property type="protein sequence ID" value="PQJ55033.1"/>
    <property type="molecule type" value="Genomic_DNA"/>
</dbReference>
<keyword evidence="5 9" id="KW-0227">DNA damage</keyword>
<reference evidence="12 13" key="1">
    <citation type="submission" date="2016-12" db="EMBL/GenBank/DDBJ databases">
        <title>Diversity of luminous bacteria.</title>
        <authorList>
            <person name="Yoshizawa S."/>
            <person name="Kogure K."/>
        </authorList>
    </citation>
    <scope>NUCLEOTIDE SEQUENCE [LARGE SCALE GENOMIC DNA]</scope>
    <source>
        <strain evidence="12 13">SA4-48</strain>
    </source>
</reference>
<dbReference type="FunFam" id="3.40.50.300:FF:000319">
    <property type="entry name" value="DNA repair protein RecN"/>
    <property type="match status" value="1"/>
</dbReference>
<comment type="similarity">
    <text evidence="2 9">Belongs to the RecN family.</text>
</comment>
<sequence>MLISLAIKNFAIVSQLEVNWHHQMTTITGETGAGKSIAIDALAQALGERSEASMVRANTDKAEVIASFDVSKLTTAQNWLKENELFNDDDCILRRVVTKEGRSKAYINGIQVPASQLKAIGSLLVSIHGQHAHQLLIKPDHQRFMLDQYAGNLELLNKLKLVYSNLQSTTSEFKQLTEKQAEFSAQKQLLQYQVDELNNAELTDGEYQEIENEHKRLHHANSLQGDTQNALDILHENDNGNAYSALQSALSLLQKSANLDSRLNPTIELLDSALIQLDEGTSELRNYIDQLELNPQRLIEVEQRLNLYVELSRKHQVFPELLIEKLTSLTDELNKLANSDTRLLELELEIEQAKTSYKELALALTEKRCHFAQQLNKKITASMKQLNMADAVFNIDISSDPETYSQFGSDKVEFLVSANPGQPLQPLLKVASGGELSRMSLAIQVIIAQKVTTPTLLFDEVDVGVSGPTASAVGKLMRELSNNTQVICVTHLPQVACYGHQQQFVNKQTSTGTTQTSMEALDQLGRIDELARLLGGDTISATTKANAQELLSIAHAH</sequence>
<accession>A0A2S7UYM1</accession>
<dbReference type="CDD" id="cd03241">
    <property type="entry name" value="ABC_RecN"/>
    <property type="match status" value="2"/>
</dbReference>
<evidence type="ECO:0000256" key="3">
    <source>
        <dbReference type="ARBA" id="ARBA00021315"/>
    </source>
</evidence>
<keyword evidence="4" id="KW-0547">Nucleotide-binding</keyword>
<dbReference type="PANTHER" id="PTHR11059:SF0">
    <property type="entry name" value="DNA REPAIR PROTEIN RECN"/>
    <property type="match status" value="1"/>
</dbReference>
<dbReference type="OrthoDB" id="9806954at2"/>
<evidence type="ECO:0000256" key="8">
    <source>
        <dbReference type="ARBA" id="ARBA00033408"/>
    </source>
</evidence>
<dbReference type="InterPro" id="IPR027417">
    <property type="entry name" value="P-loop_NTPase"/>
</dbReference>
<keyword evidence="7 9" id="KW-0234">DNA repair</keyword>
<evidence type="ECO:0000256" key="10">
    <source>
        <dbReference type="SAM" id="Coils"/>
    </source>
</evidence>
<evidence type="ECO:0000256" key="4">
    <source>
        <dbReference type="ARBA" id="ARBA00022741"/>
    </source>
</evidence>
<proteinExistence type="inferred from homology"/>
<dbReference type="AlphaFoldDB" id="A0A2S7UYM1"/>
<evidence type="ECO:0000256" key="2">
    <source>
        <dbReference type="ARBA" id="ARBA00009441"/>
    </source>
</evidence>
<dbReference type="GO" id="GO:0009432">
    <property type="term" value="P:SOS response"/>
    <property type="evidence" value="ECO:0007669"/>
    <property type="project" value="UniProtKB-ARBA"/>
</dbReference>
<keyword evidence="10" id="KW-0175">Coiled coil</keyword>
<dbReference type="SUPFAM" id="SSF52540">
    <property type="entry name" value="P-loop containing nucleoside triphosphate hydrolases"/>
    <property type="match status" value="1"/>
</dbReference>
<protein>
    <recommendedName>
        <fullName evidence="3 9">DNA repair protein RecN</fullName>
    </recommendedName>
    <alternativeName>
        <fullName evidence="8 9">Recombination protein N</fullName>
    </alternativeName>
</protein>
<dbReference type="GO" id="GO:0006310">
    <property type="term" value="P:DNA recombination"/>
    <property type="evidence" value="ECO:0007669"/>
    <property type="project" value="InterPro"/>
</dbReference>
<comment type="function">
    <text evidence="1 9">May be involved in recombinational repair of damaged DNA.</text>
</comment>
<evidence type="ECO:0000313" key="13">
    <source>
        <dbReference type="Proteomes" id="UP000239007"/>
    </source>
</evidence>
<evidence type="ECO:0000259" key="11">
    <source>
        <dbReference type="SMART" id="SM00382"/>
    </source>
</evidence>
<evidence type="ECO:0000256" key="7">
    <source>
        <dbReference type="ARBA" id="ARBA00023204"/>
    </source>
</evidence>
<organism evidence="12 13">
    <name type="scientific">Psychrosphaera saromensis</name>
    <dbReference type="NCBI Taxonomy" id="716813"/>
    <lineage>
        <taxon>Bacteria</taxon>
        <taxon>Pseudomonadati</taxon>
        <taxon>Pseudomonadota</taxon>
        <taxon>Gammaproteobacteria</taxon>
        <taxon>Alteromonadales</taxon>
        <taxon>Pseudoalteromonadaceae</taxon>
        <taxon>Psychrosphaera</taxon>
    </lineage>
</organism>
<dbReference type="Proteomes" id="UP000239007">
    <property type="component" value="Unassembled WGS sequence"/>
</dbReference>
<dbReference type="GO" id="GO:0006281">
    <property type="term" value="P:DNA repair"/>
    <property type="evidence" value="ECO:0007669"/>
    <property type="project" value="UniProtKB-KW"/>
</dbReference>
<gene>
    <name evidence="12" type="ORF">BTO11_16155</name>
</gene>
<dbReference type="InterPro" id="IPR003593">
    <property type="entry name" value="AAA+_ATPase"/>
</dbReference>
<feature type="domain" description="AAA+ ATPase" evidence="11">
    <location>
        <begin position="21"/>
        <end position="537"/>
    </location>
</feature>
<dbReference type="InterPro" id="IPR004604">
    <property type="entry name" value="DNA_recomb/repair_RecN"/>
</dbReference>
<dbReference type="SMART" id="SM00382">
    <property type="entry name" value="AAA"/>
    <property type="match status" value="1"/>
</dbReference>
<evidence type="ECO:0000256" key="6">
    <source>
        <dbReference type="ARBA" id="ARBA00022840"/>
    </source>
</evidence>